<protein>
    <recommendedName>
        <fullName evidence="6">NACHT domain-containing protein</fullName>
    </recommendedName>
</protein>
<evidence type="ECO:0000259" key="3">
    <source>
        <dbReference type="Pfam" id="PF25053"/>
    </source>
</evidence>
<dbReference type="PANTHER" id="PTHR10039">
    <property type="entry name" value="AMELOGENIN"/>
    <property type="match status" value="1"/>
</dbReference>
<evidence type="ECO:0000256" key="1">
    <source>
        <dbReference type="ARBA" id="ARBA00022737"/>
    </source>
</evidence>
<reference evidence="4" key="1">
    <citation type="submission" date="2023-06" db="EMBL/GenBank/DDBJ databases">
        <title>Genome-scale phylogeny and comparative genomics of the fungal order Sordariales.</title>
        <authorList>
            <consortium name="Lawrence Berkeley National Laboratory"/>
            <person name="Hensen N."/>
            <person name="Bonometti L."/>
            <person name="Westerberg I."/>
            <person name="Brannstrom I.O."/>
            <person name="Guillou S."/>
            <person name="Cros-Aarteil S."/>
            <person name="Calhoun S."/>
            <person name="Haridas S."/>
            <person name="Kuo A."/>
            <person name="Mondo S."/>
            <person name="Pangilinan J."/>
            <person name="Riley R."/>
            <person name="Labutti K."/>
            <person name="Andreopoulos B."/>
            <person name="Lipzen A."/>
            <person name="Chen C."/>
            <person name="Yanf M."/>
            <person name="Daum C."/>
            <person name="Ng V."/>
            <person name="Clum A."/>
            <person name="Steindorff A."/>
            <person name="Ohm R."/>
            <person name="Martin F."/>
            <person name="Silar P."/>
            <person name="Natvig D."/>
            <person name="Lalanne C."/>
            <person name="Gautier V."/>
            <person name="Ament-Velasquez S.L."/>
            <person name="Kruys A."/>
            <person name="Hutchinson M.I."/>
            <person name="Powell A.J."/>
            <person name="Barry K."/>
            <person name="Miller A.N."/>
            <person name="Grigoriev I.V."/>
            <person name="Debuchy R."/>
            <person name="Gladieux P."/>
            <person name="Thoren M.H."/>
            <person name="Johannesson H."/>
        </authorList>
    </citation>
    <scope>NUCLEOTIDE SEQUENCE</scope>
    <source>
        <strain evidence="4">SMH2532-1</strain>
    </source>
</reference>
<keyword evidence="5" id="KW-1185">Reference proteome</keyword>
<dbReference type="AlphaFoldDB" id="A0AA39XRK5"/>
<dbReference type="EMBL" id="JAULSV010000007">
    <property type="protein sequence ID" value="KAK0638928.1"/>
    <property type="molecule type" value="Genomic_DNA"/>
</dbReference>
<dbReference type="PANTHER" id="PTHR10039:SF5">
    <property type="entry name" value="NACHT DOMAIN-CONTAINING PROTEIN"/>
    <property type="match status" value="1"/>
</dbReference>
<dbReference type="InterPro" id="IPR056693">
    <property type="entry name" value="DUF7791"/>
</dbReference>
<accession>A0AA39XRK5</accession>
<comment type="caution">
    <text evidence="4">The sequence shown here is derived from an EMBL/GenBank/DDBJ whole genome shotgun (WGS) entry which is preliminary data.</text>
</comment>
<organism evidence="4 5">
    <name type="scientific">Cercophora newfieldiana</name>
    <dbReference type="NCBI Taxonomy" id="92897"/>
    <lineage>
        <taxon>Eukaryota</taxon>
        <taxon>Fungi</taxon>
        <taxon>Dikarya</taxon>
        <taxon>Ascomycota</taxon>
        <taxon>Pezizomycotina</taxon>
        <taxon>Sordariomycetes</taxon>
        <taxon>Sordariomycetidae</taxon>
        <taxon>Sordariales</taxon>
        <taxon>Lasiosphaeriaceae</taxon>
        <taxon>Cercophora</taxon>
    </lineage>
</organism>
<dbReference type="InterPro" id="IPR056884">
    <property type="entry name" value="NPHP3-like_N"/>
</dbReference>
<dbReference type="SUPFAM" id="SSF52540">
    <property type="entry name" value="P-loop containing nucleoside triphosphate hydrolases"/>
    <property type="match status" value="1"/>
</dbReference>
<feature type="domain" description="DUF7791" evidence="3">
    <location>
        <begin position="544"/>
        <end position="690"/>
    </location>
</feature>
<evidence type="ECO:0000313" key="4">
    <source>
        <dbReference type="EMBL" id="KAK0638928.1"/>
    </source>
</evidence>
<evidence type="ECO:0008006" key="6">
    <source>
        <dbReference type="Google" id="ProtNLM"/>
    </source>
</evidence>
<evidence type="ECO:0000313" key="5">
    <source>
        <dbReference type="Proteomes" id="UP001174936"/>
    </source>
</evidence>
<dbReference type="Pfam" id="PF25053">
    <property type="entry name" value="DUF7791"/>
    <property type="match status" value="1"/>
</dbReference>
<dbReference type="Proteomes" id="UP001174936">
    <property type="component" value="Unassembled WGS sequence"/>
</dbReference>
<dbReference type="Pfam" id="PF24883">
    <property type="entry name" value="NPHP3_N"/>
    <property type="match status" value="1"/>
</dbReference>
<sequence>MESLAALGLASNVVQFVDFTSKLISTAHTLYISATGTTAENTELELLAKHIRALADNACPSTTASPAGSDPLHDLAKQCRDVADEVLLLLDSFVVRGHRRTWKSIHAALRSARHAAQMDAILKRLDRISSQLRSHLIIRGQRDISSKLDVLEMENRRLGAARTHDLEDLRKQIGAMFAQLETARDQDRTALNNTLSLLCPSAEQVLRFTHEQQILEALRFEGMDDRHIAIHPAHQHTFSWIFESAADSGPPLTSSQVGTPVDFVDWLKADDPIFWVSGKPGSGKSTLMKYLCSHHMLKESLKVWAGKHDLVVAKYFFWDLGKDELQKSQVGLLRCILYQIFRRHPNLMQQAFPADHDIDLHSVKSRGNDITLSVELLLSAFRFMGTDLEKSQFKFCFLIDGLDEYHGKPADIIRLIEILKGLPQVKICVSSRPWNEFETAFGSLDTRRIYMENLTRGDIDRYVRDTFERDPSFRDLREDDDGVCEELINEIVKSAKGVFLWVRLVVQSLLEGITNADRMIDLRRRLISLPTDLEEYFKRIVFTVDPFYRQQTAHFFQVTIHAPTTLPLMFYWFMDQEDPVCYATKLEICPLSMQATNRRLKQTRKRLNACCKGLLEVQFYDDAADLAESSLSSSVFFNWKVDFLHRTAKDFLLTDNMQKQMGEWALKGFDPRDYLCAALLAHVKCTPQEEEYFSESGPVQKLRDRIGGAHMLDAWDKKQGWEPFLKKVDEAIQQQRQNCGIMAVEGDRGSRSVGQKPANKSSLAAGFFQRIWRFW</sequence>
<dbReference type="InterPro" id="IPR027417">
    <property type="entry name" value="P-loop_NTPase"/>
</dbReference>
<keyword evidence="1" id="KW-0677">Repeat</keyword>
<name>A0AA39XRK5_9PEZI</name>
<gene>
    <name evidence="4" type="ORF">B0T16DRAFT_422130</name>
</gene>
<feature type="domain" description="Nephrocystin 3-like N-terminal" evidence="2">
    <location>
        <begin position="262"/>
        <end position="432"/>
    </location>
</feature>
<proteinExistence type="predicted"/>
<dbReference type="Gene3D" id="3.40.50.300">
    <property type="entry name" value="P-loop containing nucleotide triphosphate hydrolases"/>
    <property type="match status" value="1"/>
</dbReference>
<evidence type="ECO:0000259" key="2">
    <source>
        <dbReference type="Pfam" id="PF24883"/>
    </source>
</evidence>